<dbReference type="AlphaFoldDB" id="S3ZAF4"/>
<evidence type="ECO:0000256" key="1">
    <source>
        <dbReference type="ARBA" id="ARBA00022679"/>
    </source>
</evidence>
<dbReference type="SUPFAM" id="SSF55729">
    <property type="entry name" value="Acyl-CoA N-acyltransferases (Nat)"/>
    <property type="match status" value="2"/>
</dbReference>
<dbReference type="CDD" id="cd04301">
    <property type="entry name" value="NAT_SF"/>
    <property type="match status" value="1"/>
</dbReference>
<feature type="domain" description="N-acetyltransferase" evidence="4">
    <location>
        <begin position="127"/>
        <end position="275"/>
    </location>
</feature>
<dbReference type="PANTHER" id="PTHR43877">
    <property type="entry name" value="AMINOALKYLPHOSPHONATE N-ACETYLTRANSFERASE-RELATED-RELATED"/>
    <property type="match status" value="1"/>
</dbReference>
<reference evidence="5 6" key="1">
    <citation type="submission" date="2013-02" db="EMBL/GenBank/DDBJ databases">
        <title>Draft Genome Sequence of Streptomyces aurantiacus, Which Produces Setomimycin.</title>
        <authorList>
            <person name="Gruening B.A."/>
            <person name="Praeg A."/>
            <person name="Erxleben A."/>
            <person name="Guenther S."/>
            <person name="Mueller M."/>
        </authorList>
    </citation>
    <scope>NUCLEOTIDE SEQUENCE [LARGE SCALE GENOMIC DNA]</scope>
    <source>
        <strain evidence="5 6">JA 4570</strain>
    </source>
</reference>
<evidence type="ECO:0000256" key="2">
    <source>
        <dbReference type="ARBA" id="ARBA00023315"/>
    </source>
</evidence>
<dbReference type="PANTHER" id="PTHR43877:SF2">
    <property type="entry name" value="AMINOALKYLPHOSPHONATE N-ACETYLTRANSFERASE-RELATED"/>
    <property type="match status" value="1"/>
</dbReference>
<evidence type="ECO:0000313" key="5">
    <source>
        <dbReference type="EMBL" id="EPH40691.1"/>
    </source>
</evidence>
<dbReference type="Gene3D" id="3.40.630.30">
    <property type="match status" value="2"/>
</dbReference>
<proteinExistence type="predicted"/>
<accession>S3ZAF4</accession>
<keyword evidence="1 5" id="KW-0808">Transferase</keyword>
<feature type="domain" description="N-acetyltransferase" evidence="4">
    <location>
        <begin position="1"/>
        <end position="117"/>
    </location>
</feature>
<protein>
    <submittedName>
        <fullName evidence="5">Putative N-acetyltransferase YdgE</fullName>
    </submittedName>
</protein>
<dbReference type="InterPro" id="IPR050832">
    <property type="entry name" value="Bact_Acetyltransf"/>
</dbReference>
<keyword evidence="2" id="KW-0012">Acyltransferase</keyword>
<gene>
    <name evidence="5" type="ORF">STRAU_6227</name>
</gene>
<name>S3ZAF4_9ACTN</name>
<dbReference type="GO" id="GO:0016747">
    <property type="term" value="F:acyltransferase activity, transferring groups other than amino-acyl groups"/>
    <property type="evidence" value="ECO:0007669"/>
    <property type="project" value="InterPro"/>
</dbReference>
<dbReference type="InterPro" id="IPR000182">
    <property type="entry name" value="GNAT_dom"/>
</dbReference>
<dbReference type="InterPro" id="IPR016181">
    <property type="entry name" value="Acyl_CoA_acyltransferase"/>
</dbReference>
<dbReference type="Pfam" id="PF00583">
    <property type="entry name" value="Acetyltransf_1"/>
    <property type="match status" value="2"/>
</dbReference>
<comment type="caution">
    <text evidence="5">The sequence shown here is derived from an EMBL/GenBank/DDBJ whole genome shotgun (WGS) entry which is preliminary data.</text>
</comment>
<evidence type="ECO:0000256" key="3">
    <source>
        <dbReference type="SAM" id="MobiDB-lite"/>
    </source>
</evidence>
<dbReference type="PATRIC" id="fig|1286094.4.peg.6154"/>
<sequence>MMTTTLRPSGPLQESTTGAKSRDYDVCVNSRPVGRIRLATHAVFGPRVAEVLDLRIDAQDRRRGRATVAALAAEEVARGWGCTRIEAAVPAGSPGVAALATALGYVERNRRMSKPLPLRPPELPGDVRARPMTEEEFEEWTAHSRDVYAQDWIDRGVPAAEAYAKVDADQRNSLADGLATPGARFSVLTQDAEVVGILWVAERHGECFVYDIEVREEHRGRGHGRSLMLHAEGQCLEAGKDHIGLNVFAGNTPALRLYESLGYEARTYYVYKQLL</sequence>
<evidence type="ECO:0000313" key="6">
    <source>
        <dbReference type="Proteomes" id="UP000014629"/>
    </source>
</evidence>
<feature type="region of interest" description="Disordered" evidence="3">
    <location>
        <begin position="1"/>
        <end position="20"/>
    </location>
</feature>
<dbReference type="EMBL" id="AOPZ01000371">
    <property type="protein sequence ID" value="EPH40691.1"/>
    <property type="molecule type" value="Genomic_DNA"/>
</dbReference>
<organism evidence="5 6">
    <name type="scientific">Streptomyces aurantiacus JA 4570</name>
    <dbReference type="NCBI Taxonomy" id="1286094"/>
    <lineage>
        <taxon>Bacteria</taxon>
        <taxon>Bacillati</taxon>
        <taxon>Actinomycetota</taxon>
        <taxon>Actinomycetes</taxon>
        <taxon>Kitasatosporales</taxon>
        <taxon>Streptomycetaceae</taxon>
        <taxon>Streptomyces</taxon>
        <taxon>Streptomyces aurantiacus group</taxon>
    </lineage>
</organism>
<keyword evidence="6" id="KW-1185">Reference proteome</keyword>
<evidence type="ECO:0000259" key="4">
    <source>
        <dbReference type="PROSITE" id="PS51186"/>
    </source>
</evidence>
<dbReference type="Proteomes" id="UP000014629">
    <property type="component" value="Unassembled WGS sequence"/>
</dbReference>
<dbReference type="PROSITE" id="PS51186">
    <property type="entry name" value="GNAT"/>
    <property type="match status" value="2"/>
</dbReference>
<feature type="compositionally biased region" description="Polar residues" evidence="3">
    <location>
        <begin position="1"/>
        <end position="19"/>
    </location>
</feature>